<dbReference type="PANTHER" id="PTHR31435">
    <property type="entry name" value="PROTEIN NATD1"/>
    <property type="match status" value="1"/>
</dbReference>
<evidence type="ECO:0000259" key="1">
    <source>
        <dbReference type="PROSITE" id="PS51729"/>
    </source>
</evidence>
<dbReference type="AlphaFoldDB" id="A0A401YM83"/>
<comment type="caution">
    <text evidence="2">The sequence shown here is derived from an EMBL/GenBank/DDBJ whole genome shotgun (WGS) entry which is preliminary data.</text>
</comment>
<dbReference type="Pfam" id="PF14542">
    <property type="entry name" value="Acetyltransf_CG"/>
    <property type="match status" value="1"/>
</dbReference>
<gene>
    <name evidence="2" type="ORF">EHYA_03274</name>
</gene>
<evidence type="ECO:0000313" key="3">
    <source>
        <dbReference type="Proteomes" id="UP000286931"/>
    </source>
</evidence>
<dbReference type="OrthoDB" id="5405911at2"/>
<feature type="domain" description="N-acetyltransferase" evidence="1">
    <location>
        <begin position="11"/>
        <end position="97"/>
    </location>
</feature>
<name>A0A401YM83_9ACTN</name>
<dbReference type="SUPFAM" id="SSF55729">
    <property type="entry name" value="Acyl-CoA N-acyltransferases (Nat)"/>
    <property type="match status" value="1"/>
</dbReference>
<evidence type="ECO:0000313" key="2">
    <source>
        <dbReference type="EMBL" id="GCD95599.1"/>
    </source>
</evidence>
<reference evidence="2 3" key="1">
    <citation type="submission" date="2018-12" db="EMBL/GenBank/DDBJ databases">
        <title>Draft genome sequence of Embleya hyalina NBRC 13850T.</title>
        <authorList>
            <person name="Komaki H."/>
            <person name="Hosoyama A."/>
            <person name="Kimura A."/>
            <person name="Ichikawa N."/>
            <person name="Tamura T."/>
        </authorList>
    </citation>
    <scope>NUCLEOTIDE SEQUENCE [LARGE SCALE GENOMIC DNA]</scope>
    <source>
        <strain evidence="2 3">NBRC 13850</strain>
    </source>
</reference>
<proteinExistence type="predicted"/>
<dbReference type="RefSeq" id="WP_126637709.1">
    <property type="nucleotide sequence ID" value="NZ_BIFH01000018.1"/>
</dbReference>
<dbReference type="PROSITE" id="PS51729">
    <property type="entry name" value="GNAT_YJDJ"/>
    <property type="match status" value="1"/>
</dbReference>
<protein>
    <submittedName>
        <fullName evidence="2">N-acetyltransferase</fullName>
    </submittedName>
</protein>
<organism evidence="2 3">
    <name type="scientific">Embleya hyalina</name>
    <dbReference type="NCBI Taxonomy" id="516124"/>
    <lineage>
        <taxon>Bacteria</taxon>
        <taxon>Bacillati</taxon>
        <taxon>Actinomycetota</taxon>
        <taxon>Actinomycetes</taxon>
        <taxon>Kitasatosporales</taxon>
        <taxon>Streptomycetaceae</taxon>
        <taxon>Embleya</taxon>
    </lineage>
</organism>
<dbReference type="EMBL" id="BIFH01000018">
    <property type="protein sequence ID" value="GCD95599.1"/>
    <property type="molecule type" value="Genomic_DNA"/>
</dbReference>
<keyword evidence="3" id="KW-1185">Reference proteome</keyword>
<keyword evidence="2" id="KW-0808">Transferase</keyword>
<accession>A0A401YM83</accession>
<dbReference type="InterPro" id="IPR031165">
    <property type="entry name" value="GNAT_YJDJ"/>
</dbReference>
<dbReference type="InterPro" id="IPR045057">
    <property type="entry name" value="Gcn5-rel_NAT"/>
</dbReference>
<dbReference type="PANTHER" id="PTHR31435:SF10">
    <property type="entry name" value="BSR4717 PROTEIN"/>
    <property type="match status" value="1"/>
</dbReference>
<dbReference type="GO" id="GO:0016740">
    <property type="term" value="F:transferase activity"/>
    <property type="evidence" value="ECO:0007669"/>
    <property type="project" value="UniProtKB-KW"/>
</dbReference>
<dbReference type="Gene3D" id="3.40.630.30">
    <property type="match status" value="1"/>
</dbReference>
<dbReference type="Proteomes" id="UP000286931">
    <property type="component" value="Unassembled WGS sequence"/>
</dbReference>
<sequence length="112" mass="12662">MSEQAVVPTVHNVADRHRYEIRVDDAFAGLTAYHDRGEQRVFYHTRIDDAFAGRGLASVLVREALNDVRAAGMRVVPGCPYVKQFLGKHEEFADLVDPVTPEILEWLREARG</sequence>
<dbReference type="InterPro" id="IPR016181">
    <property type="entry name" value="Acyl_CoA_acyltransferase"/>
</dbReference>